<dbReference type="SUPFAM" id="SSF50156">
    <property type="entry name" value="PDZ domain-like"/>
    <property type="match status" value="1"/>
</dbReference>
<evidence type="ECO:0000313" key="2">
    <source>
        <dbReference type="EMBL" id="KAK4117059.1"/>
    </source>
</evidence>
<dbReference type="InterPro" id="IPR036034">
    <property type="entry name" value="PDZ_sf"/>
</dbReference>
<keyword evidence="3" id="KW-1185">Reference proteome</keyword>
<protein>
    <recommendedName>
        <fullName evidence="4">Peptidase M61 catalytic domain-containing protein</fullName>
    </recommendedName>
</protein>
<evidence type="ECO:0000313" key="3">
    <source>
        <dbReference type="Proteomes" id="UP001302812"/>
    </source>
</evidence>
<dbReference type="Proteomes" id="UP001302812">
    <property type="component" value="Unassembled WGS sequence"/>
</dbReference>
<feature type="chain" id="PRO_5043025484" description="Peptidase M61 catalytic domain-containing protein" evidence="1">
    <location>
        <begin position="17"/>
        <end position="576"/>
    </location>
</feature>
<reference evidence="2" key="1">
    <citation type="journal article" date="2023" name="Mol. Phylogenet. Evol.">
        <title>Genome-scale phylogeny and comparative genomics of the fungal order Sordariales.</title>
        <authorList>
            <person name="Hensen N."/>
            <person name="Bonometti L."/>
            <person name="Westerberg I."/>
            <person name="Brannstrom I.O."/>
            <person name="Guillou S."/>
            <person name="Cros-Aarteil S."/>
            <person name="Calhoun S."/>
            <person name="Haridas S."/>
            <person name="Kuo A."/>
            <person name="Mondo S."/>
            <person name="Pangilinan J."/>
            <person name="Riley R."/>
            <person name="LaButti K."/>
            <person name="Andreopoulos B."/>
            <person name="Lipzen A."/>
            <person name="Chen C."/>
            <person name="Yan M."/>
            <person name="Daum C."/>
            <person name="Ng V."/>
            <person name="Clum A."/>
            <person name="Steindorff A."/>
            <person name="Ohm R.A."/>
            <person name="Martin F."/>
            <person name="Silar P."/>
            <person name="Natvig D.O."/>
            <person name="Lalanne C."/>
            <person name="Gautier V."/>
            <person name="Ament-Velasquez S.L."/>
            <person name="Kruys A."/>
            <person name="Hutchinson M.I."/>
            <person name="Powell A.J."/>
            <person name="Barry K."/>
            <person name="Miller A.N."/>
            <person name="Grigoriev I.V."/>
            <person name="Debuchy R."/>
            <person name="Gladieux P."/>
            <person name="Hiltunen Thoren M."/>
            <person name="Johannesson H."/>
        </authorList>
    </citation>
    <scope>NUCLEOTIDE SEQUENCE</scope>
    <source>
        <strain evidence="2">CBS 508.74</strain>
    </source>
</reference>
<comment type="caution">
    <text evidence="2">The sequence shown here is derived from an EMBL/GenBank/DDBJ whole genome shotgun (WGS) entry which is preliminary data.</text>
</comment>
<dbReference type="InterPro" id="IPR027268">
    <property type="entry name" value="Peptidase_M4/M1_CTD_sf"/>
</dbReference>
<dbReference type="GeneID" id="89942570"/>
<accession>A0AAN6TM65</accession>
<name>A0AAN6TM65_9PEZI</name>
<evidence type="ECO:0008006" key="4">
    <source>
        <dbReference type="Google" id="ProtNLM"/>
    </source>
</evidence>
<dbReference type="EMBL" id="MU853332">
    <property type="protein sequence ID" value="KAK4117059.1"/>
    <property type="molecule type" value="Genomic_DNA"/>
</dbReference>
<reference evidence="2" key="2">
    <citation type="submission" date="2023-05" db="EMBL/GenBank/DDBJ databases">
        <authorList>
            <consortium name="Lawrence Berkeley National Laboratory"/>
            <person name="Steindorff A."/>
            <person name="Hensen N."/>
            <person name="Bonometti L."/>
            <person name="Westerberg I."/>
            <person name="Brannstrom I.O."/>
            <person name="Guillou S."/>
            <person name="Cros-Aarteil S."/>
            <person name="Calhoun S."/>
            <person name="Haridas S."/>
            <person name="Kuo A."/>
            <person name="Mondo S."/>
            <person name="Pangilinan J."/>
            <person name="Riley R."/>
            <person name="Labutti K."/>
            <person name="Andreopoulos B."/>
            <person name="Lipzen A."/>
            <person name="Chen C."/>
            <person name="Yanf M."/>
            <person name="Daum C."/>
            <person name="Ng V."/>
            <person name="Clum A."/>
            <person name="Ohm R."/>
            <person name="Martin F."/>
            <person name="Silar P."/>
            <person name="Natvig D."/>
            <person name="Lalanne C."/>
            <person name="Gautier V."/>
            <person name="Ament-Velasquez S.L."/>
            <person name="Kruys A."/>
            <person name="Hutchinson M.I."/>
            <person name="Powell A.J."/>
            <person name="Barry K."/>
            <person name="Miller A.N."/>
            <person name="Grigoriev I.V."/>
            <person name="Debuchy R."/>
            <person name="Gladieux P."/>
            <person name="Thoren M.H."/>
            <person name="Johannesson H."/>
        </authorList>
    </citation>
    <scope>NUCLEOTIDE SEQUENCE</scope>
    <source>
        <strain evidence="2">CBS 508.74</strain>
    </source>
</reference>
<dbReference type="AlphaFoldDB" id="A0AAN6TM65"/>
<dbReference type="RefSeq" id="XP_064674629.1">
    <property type="nucleotide sequence ID" value="XM_064818443.1"/>
</dbReference>
<keyword evidence="1" id="KW-0732">Signal</keyword>
<evidence type="ECO:0000256" key="1">
    <source>
        <dbReference type="SAM" id="SignalP"/>
    </source>
</evidence>
<feature type="signal peptide" evidence="1">
    <location>
        <begin position="1"/>
        <end position="16"/>
    </location>
</feature>
<dbReference type="Gene3D" id="1.10.390.10">
    <property type="entry name" value="Neutral Protease Domain 2"/>
    <property type="match status" value="1"/>
</dbReference>
<gene>
    <name evidence="2" type="ORF">N656DRAFT_825288</name>
</gene>
<organism evidence="2 3">
    <name type="scientific">Canariomyces notabilis</name>
    <dbReference type="NCBI Taxonomy" id="2074819"/>
    <lineage>
        <taxon>Eukaryota</taxon>
        <taxon>Fungi</taxon>
        <taxon>Dikarya</taxon>
        <taxon>Ascomycota</taxon>
        <taxon>Pezizomycotina</taxon>
        <taxon>Sordariomycetes</taxon>
        <taxon>Sordariomycetidae</taxon>
        <taxon>Sordariales</taxon>
        <taxon>Chaetomiaceae</taxon>
        <taxon>Canariomyces</taxon>
    </lineage>
</organism>
<sequence>MLSIIYTFLLLGRVTATPPLPRLLISLTPIFSTPTTTSSTSGPEITALNVTLVLTGAPYTSPLLSHLLNNGATRTINATLSASDSTGPLSLSTHVDKNTSNAIQFWSVPSGRNIVGDITVRFLAEVPPGLGIGNGPRIDLRRDQGGLIGLGEGFLPRPAVDEEWDVIVRWENTDAYPNGIRAVSSLGEGHEVRAQGRPGRIVDKTYFAVRRLGRWPPWGEDEGESQSQSENEGPFAMYWVREAPPWDLDRLGERIKMLTAAVRNFFGEGKDSFRMFWRRAARGYGGAGGFRSFMMEFTSLAGEELSIDELENLISHESVHGYALMNPVRQQDVWYREGVATYYAVMAPFLAGVVDGDYFVRCMNNNAQAYYTGGTTGLNWTYVLQNYWTSTPLVRTSYFRGFIYLAQVHGLVQQATDGTKGLDDVVLALYQRYKTDAVTQGEQFVAAVAEYVGNTTAAASFEDMTSGKLVIPATDSFAKYGLKLVRQDAEKLELGFSEASFGGVITGLVAGSRAEEAGIREGDKVVRFWSFSTAADSLNNKMKVVIERDGQQSTITYSPRSRNKVECYQWVRMGAA</sequence>
<proteinExistence type="predicted"/>